<dbReference type="Gene3D" id="2.40.50.90">
    <property type="match status" value="1"/>
</dbReference>
<protein>
    <submittedName>
        <fullName evidence="2">Putative LOC100205880 [Hydra vulgaris]</fullName>
    </submittedName>
</protein>
<proteinExistence type="predicted"/>
<evidence type="ECO:0000259" key="1">
    <source>
        <dbReference type="Pfam" id="PF00567"/>
    </source>
</evidence>
<accession>A0A0K2TN66</accession>
<dbReference type="SUPFAM" id="SSF63748">
    <property type="entry name" value="Tudor/PWWP/MBT"/>
    <property type="match status" value="1"/>
</dbReference>
<feature type="domain" description="Tudor" evidence="1">
    <location>
        <begin position="6"/>
        <end position="103"/>
    </location>
</feature>
<dbReference type="EMBL" id="HACA01009520">
    <property type="protein sequence ID" value="CDW26881.1"/>
    <property type="molecule type" value="Transcribed_RNA"/>
</dbReference>
<name>A0A0K2TN66_LEPSM</name>
<dbReference type="Gene3D" id="2.30.30.140">
    <property type="match status" value="1"/>
</dbReference>
<reference evidence="2" key="1">
    <citation type="submission" date="2014-05" db="EMBL/GenBank/DDBJ databases">
        <authorList>
            <person name="Chronopoulou M."/>
        </authorList>
    </citation>
    <scope>NUCLEOTIDE SEQUENCE</scope>
    <source>
        <tissue evidence="2">Whole organism</tissue>
    </source>
</reference>
<dbReference type="InterPro" id="IPR035437">
    <property type="entry name" value="SNase_OB-fold_sf"/>
</dbReference>
<dbReference type="InterPro" id="IPR002999">
    <property type="entry name" value="Tudor"/>
</dbReference>
<dbReference type="GO" id="GO:0005737">
    <property type="term" value="C:cytoplasm"/>
    <property type="evidence" value="ECO:0007669"/>
    <property type="project" value="UniProtKB-ARBA"/>
</dbReference>
<organism evidence="2">
    <name type="scientific">Lepeophtheirus salmonis</name>
    <name type="common">Salmon louse</name>
    <name type="synonym">Caligus salmonis</name>
    <dbReference type="NCBI Taxonomy" id="72036"/>
    <lineage>
        <taxon>Eukaryota</taxon>
        <taxon>Metazoa</taxon>
        <taxon>Ecdysozoa</taxon>
        <taxon>Arthropoda</taxon>
        <taxon>Crustacea</taxon>
        <taxon>Multicrustacea</taxon>
        <taxon>Hexanauplia</taxon>
        <taxon>Copepoda</taxon>
        <taxon>Siphonostomatoida</taxon>
        <taxon>Caligidae</taxon>
        <taxon>Lepeophtheirus</taxon>
    </lineage>
</organism>
<feature type="non-terminal residue" evidence="2">
    <location>
        <position position="1"/>
    </location>
</feature>
<sequence length="315" mass="35893">ADMEYNLQEKYNVRGALEDISELIPTIRVGIRVACRKHDSHQNWYRGEIVNVVRINGDLFVQIFLIDYGEFLPTVPVESCVRKLLNSEMVTFPPMAFQLLLAGLCPISYQMNRNIGMKTIELSASCYWSEMAFKLVRDNVNSCPLKLGKVTFWNEDQSGRVHGHLTLLTMNKKINLHDLLIDNRLALFLGDKMERDMSFCGPSVHEFKDDNILNDSLSSHENSSSSWRVPKDNNEYTDDDISHDEDNTLILNKLKDLSMSQKTPVSKVVCAKLICPVIPFNGCYMEPRKMDSVQLVPAGMDVGLLNERNSSKKKK</sequence>
<dbReference type="AlphaFoldDB" id="A0A0K2TN66"/>
<evidence type="ECO:0000313" key="2">
    <source>
        <dbReference type="EMBL" id="CDW26881.1"/>
    </source>
</evidence>
<dbReference type="OrthoDB" id="10644960at2759"/>
<dbReference type="Pfam" id="PF00567">
    <property type="entry name" value="TUDOR"/>
    <property type="match status" value="1"/>
</dbReference>